<organism evidence="6 7">
    <name type="scientific">Halomonas ventosae</name>
    <dbReference type="NCBI Taxonomy" id="229007"/>
    <lineage>
        <taxon>Bacteria</taxon>
        <taxon>Pseudomonadati</taxon>
        <taxon>Pseudomonadota</taxon>
        <taxon>Gammaproteobacteria</taxon>
        <taxon>Oceanospirillales</taxon>
        <taxon>Halomonadaceae</taxon>
        <taxon>Halomonas</taxon>
    </lineage>
</organism>
<dbReference type="InterPro" id="IPR008217">
    <property type="entry name" value="Ccc1_fam"/>
</dbReference>
<dbReference type="GO" id="GO:0030026">
    <property type="term" value="P:intracellular manganese ion homeostasis"/>
    <property type="evidence" value="ECO:0007669"/>
    <property type="project" value="InterPro"/>
</dbReference>
<dbReference type="RefSeq" id="WP_133484187.1">
    <property type="nucleotide sequence ID" value="NZ_SNWH01000025.1"/>
</dbReference>
<dbReference type="GO" id="GO:0005384">
    <property type="term" value="F:manganese ion transmembrane transporter activity"/>
    <property type="evidence" value="ECO:0007669"/>
    <property type="project" value="InterPro"/>
</dbReference>
<evidence type="ECO:0000313" key="6">
    <source>
        <dbReference type="EMBL" id="TDN99191.1"/>
    </source>
</evidence>
<reference evidence="6 7" key="1">
    <citation type="submission" date="2019-03" db="EMBL/GenBank/DDBJ databases">
        <title>Freshwater and sediment microbial communities from various areas in North America, analyzing microbe dynamics in response to fracking.</title>
        <authorList>
            <person name="Lamendella R."/>
        </authorList>
    </citation>
    <scope>NUCLEOTIDE SEQUENCE [LARGE SCALE GENOMIC DNA]</scope>
    <source>
        <strain evidence="6 7">1_TX</strain>
    </source>
</reference>
<keyword evidence="3 5" id="KW-1133">Transmembrane helix</keyword>
<dbReference type="OrthoDB" id="5506246at2"/>
<evidence type="ECO:0000256" key="3">
    <source>
        <dbReference type="ARBA" id="ARBA00022989"/>
    </source>
</evidence>
<evidence type="ECO:0000313" key="7">
    <source>
        <dbReference type="Proteomes" id="UP000295150"/>
    </source>
</evidence>
<feature type="transmembrane region" description="Helical" evidence="5">
    <location>
        <begin position="17"/>
        <end position="38"/>
    </location>
</feature>
<dbReference type="Proteomes" id="UP000295150">
    <property type="component" value="Unassembled WGS sequence"/>
</dbReference>
<evidence type="ECO:0000256" key="5">
    <source>
        <dbReference type="SAM" id="Phobius"/>
    </source>
</evidence>
<feature type="transmembrane region" description="Helical" evidence="5">
    <location>
        <begin position="50"/>
        <end position="72"/>
    </location>
</feature>
<name>A0A4R6GUQ5_9GAMM</name>
<accession>A0A4R6GUQ5</accession>
<comment type="subcellular location">
    <subcellularLocation>
        <location evidence="1">Endomembrane system</location>
        <topology evidence="1">Multi-pass membrane protein</topology>
    </subcellularLocation>
</comment>
<evidence type="ECO:0000256" key="1">
    <source>
        <dbReference type="ARBA" id="ARBA00004127"/>
    </source>
</evidence>
<comment type="caution">
    <text evidence="6">The sequence shown here is derived from an EMBL/GenBank/DDBJ whole genome shotgun (WGS) entry which is preliminary data.</text>
</comment>
<keyword evidence="7" id="KW-1185">Reference proteome</keyword>
<evidence type="ECO:0000256" key="4">
    <source>
        <dbReference type="ARBA" id="ARBA00023136"/>
    </source>
</evidence>
<sequence>MPLLPYALPGLAPSRQFLASLAVAGLMFALIGMGKSLVYHQPVLKSGLRTLLNGGAAAGLALVTGHLAQALFGVGM</sequence>
<dbReference type="Pfam" id="PF01988">
    <property type="entry name" value="VIT1"/>
    <property type="match status" value="1"/>
</dbReference>
<keyword evidence="2 5" id="KW-0812">Transmembrane</keyword>
<dbReference type="AlphaFoldDB" id="A0A4R6GUQ5"/>
<dbReference type="EMBL" id="SNWH01000025">
    <property type="protein sequence ID" value="TDN99191.1"/>
    <property type="molecule type" value="Genomic_DNA"/>
</dbReference>
<protein>
    <submittedName>
        <fullName evidence="6">VIT family protein</fullName>
    </submittedName>
</protein>
<gene>
    <name evidence="6" type="ORF">DFO68_12518</name>
</gene>
<evidence type="ECO:0000256" key="2">
    <source>
        <dbReference type="ARBA" id="ARBA00022692"/>
    </source>
</evidence>
<proteinExistence type="predicted"/>
<keyword evidence="4 5" id="KW-0472">Membrane</keyword>
<dbReference type="GO" id="GO:0012505">
    <property type="term" value="C:endomembrane system"/>
    <property type="evidence" value="ECO:0007669"/>
    <property type="project" value="UniProtKB-SubCell"/>
</dbReference>